<gene>
    <name evidence="1" type="ORF">ACHAWO_000146</name>
</gene>
<dbReference type="AlphaFoldDB" id="A0ABD3NXH9"/>
<evidence type="ECO:0000313" key="2">
    <source>
        <dbReference type="Proteomes" id="UP001530400"/>
    </source>
</evidence>
<accession>A0ABD3NXH9</accession>
<keyword evidence="2" id="KW-1185">Reference proteome</keyword>
<protein>
    <submittedName>
        <fullName evidence="1">Uncharacterized protein</fullName>
    </submittedName>
</protein>
<reference evidence="1 2" key="1">
    <citation type="submission" date="2024-10" db="EMBL/GenBank/DDBJ databases">
        <title>Updated reference genomes for cyclostephanoid diatoms.</title>
        <authorList>
            <person name="Roberts W.R."/>
            <person name="Alverson A.J."/>
        </authorList>
    </citation>
    <scope>NUCLEOTIDE SEQUENCE [LARGE SCALE GENOMIC DNA]</scope>
    <source>
        <strain evidence="1 2">AJA010-31</strain>
    </source>
</reference>
<comment type="caution">
    <text evidence="1">The sequence shown here is derived from an EMBL/GenBank/DDBJ whole genome shotgun (WGS) entry which is preliminary data.</text>
</comment>
<name>A0ABD3NXH9_9STRA</name>
<dbReference type="Proteomes" id="UP001530400">
    <property type="component" value="Unassembled WGS sequence"/>
</dbReference>
<proteinExistence type="predicted"/>
<organism evidence="1 2">
    <name type="scientific">Cyclotella atomus</name>
    <dbReference type="NCBI Taxonomy" id="382360"/>
    <lineage>
        <taxon>Eukaryota</taxon>
        <taxon>Sar</taxon>
        <taxon>Stramenopiles</taxon>
        <taxon>Ochrophyta</taxon>
        <taxon>Bacillariophyta</taxon>
        <taxon>Coscinodiscophyceae</taxon>
        <taxon>Thalassiosirophycidae</taxon>
        <taxon>Stephanodiscales</taxon>
        <taxon>Stephanodiscaceae</taxon>
        <taxon>Cyclotella</taxon>
    </lineage>
</organism>
<evidence type="ECO:0000313" key="1">
    <source>
        <dbReference type="EMBL" id="KAL3780203.1"/>
    </source>
</evidence>
<dbReference type="EMBL" id="JALLPJ020000901">
    <property type="protein sequence ID" value="KAL3780203.1"/>
    <property type="molecule type" value="Genomic_DNA"/>
</dbReference>
<sequence length="89" mass="10128">MRWRKKKKKMSSKVVEHKIKIPIDVCDQVTKAHALFNTGSLCSEDGACQVFMTTSFDEELENEVLSLCFNPVSKMSSDMIQQLKNLSKS</sequence>